<keyword evidence="1" id="KW-0472">Membrane</keyword>
<dbReference type="OrthoDB" id="5472224at2"/>
<protein>
    <recommendedName>
        <fullName evidence="4">CcmD family protein</fullName>
    </recommendedName>
</protein>
<evidence type="ECO:0000313" key="3">
    <source>
        <dbReference type="Proteomes" id="UP000002191"/>
    </source>
</evidence>
<keyword evidence="1" id="KW-0812">Transmembrane</keyword>
<proteinExistence type="predicted"/>
<organism evidence="2 3">
    <name type="scientific">Pseudodesulfovibrio aespoeensis (strain ATCC 700646 / DSM 10631 / Aspo-2)</name>
    <name type="common">Desulfovibrio aespoeensis</name>
    <dbReference type="NCBI Taxonomy" id="643562"/>
    <lineage>
        <taxon>Bacteria</taxon>
        <taxon>Pseudomonadati</taxon>
        <taxon>Thermodesulfobacteriota</taxon>
        <taxon>Desulfovibrionia</taxon>
        <taxon>Desulfovibrionales</taxon>
        <taxon>Desulfovibrionaceae</taxon>
    </lineage>
</organism>
<feature type="transmembrane region" description="Helical" evidence="1">
    <location>
        <begin position="6"/>
        <end position="27"/>
    </location>
</feature>
<gene>
    <name evidence="2" type="ordered locus">Daes_2464</name>
</gene>
<dbReference type="RefSeq" id="WP_013515380.1">
    <property type="nucleotide sequence ID" value="NC_014844.1"/>
</dbReference>
<keyword evidence="3" id="KW-1185">Reference proteome</keyword>
<keyword evidence="1" id="KW-1133">Transmembrane helix</keyword>
<dbReference type="AlphaFoldDB" id="E6VUW0"/>
<dbReference type="STRING" id="643562.Daes_2464"/>
<dbReference type="HOGENOM" id="CLU_215284_0_0_7"/>
<reference evidence="2 3" key="2">
    <citation type="journal article" date="2014" name="Genome Announc.">
        <title>Complete Genome Sequence of the Subsurface, Mesophilic Sulfate-Reducing Bacterium Desulfovibrio aespoeensis Aspo-2.</title>
        <authorList>
            <person name="Pedersen K."/>
            <person name="Bengtsson A."/>
            <person name="Edlund J."/>
            <person name="Rabe L."/>
            <person name="Hazen T."/>
            <person name="Chakraborty R."/>
            <person name="Goodwin L."/>
            <person name="Shapiro N."/>
        </authorList>
    </citation>
    <scope>NUCLEOTIDE SEQUENCE [LARGE SCALE GENOMIC DNA]</scope>
    <source>
        <strain evidence="3">ATCC 700646 / DSM 10631 / Aspo-2</strain>
    </source>
</reference>
<dbReference type="Proteomes" id="UP000002191">
    <property type="component" value="Chromosome"/>
</dbReference>
<evidence type="ECO:0000313" key="2">
    <source>
        <dbReference type="EMBL" id="ADU63468.1"/>
    </source>
</evidence>
<dbReference type="InterPro" id="IPR030888">
    <property type="entry name" value="Put_ccm"/>
</dbReference>
<dbReference type="EMBL" id="CP002431">
    <property type="protein sequence ID" value="ADU63468.1"/>
    <property type="molecule type" value="Genomic_DNA"/>
</dbReference>
<reference evidence="3" key="1">
    <citation type="submission" date="2010-12" db="EMBL/GenBank/DDBJ databases">
        <title>Complete sequence of Desulfovibrio aespoeensis Aspo-2.</title>
        <authorList>
            <consortium name="US DOE Joint Genome Institute"/>
            <person name="Lucas S."/>
            <person name="Copeland A."/>
            <person name="Lapidus A."/>
            <person name="Cheng J.-F."/>
            <person name="Goodwin L."/>
            <person name="Pitluck S."/>
            <person name="Chertkov O."/>
            <person name="Misra M."/>
            <person name="Detter J.C."/>
            <person name="Han C."/>
            <person name="Tapia R."/>
            <person name="Land M."/>
            <person name="Hauser L."/>
            <person name="Kyrpides N."/>
            <person name="Ivanova N."/>
            <person name="Ovchinnikova G."/>
            <person name="Pedersen K."/>
            <person name="Jagevall S."/>
            <person name="Hazen T."/>
            <person name="Woyke T."/>
        </authorList>
    </citation>
    <scope>NUCLEOTIDE SEQUENCE [LARGE SCALE GENOMIC DNA]</scope>
    <source>
        <strain evidence="3">ATCC 700646 / DSM 10631 / Aspo-2</strain>
    </source>
</reference>
<evidence type="ECO:0000256" key="1">
    <source>
        <dbReference type="SAM" id="Phobius"/>
    </source>
</evidence>
<accession>E6VUW0</accession>
<sequence length="50" mass="5518">MSATTYLFLANCAVWLGVTGYLVFLSLRAGELEKRMHQLELLGGGDNDRS</sequence>
<evidence type="ECO:0008006" key="4">
    <source>
        <dbReference type="Google" id="ProtNLM"/>
    </source>
</evidence>
<dbReference type="NCBIfam" id="TIGR04391">
    <property type="entry name" value="CcmD_alt_fam"/>
    <property type="match status" value="1"/>
</dbReference>
<dbReference type="KEGG" id="das:Daes_2464"/>
<name>E6VUW0_PSEA9</name>